<keyword evidence="1" id="KW-0804">Transcription</keyword>
<dbReference type="SUPFAM" id="SSF55287">
    <property type="entry name" value="RPB5-like RNA polymerase subunit"/>
    <property type="match status" value="1"/>
</dbReference>
<dbReference type="InterPro" id="IPR020608">
    <property type="entry name" value="RNA_pol_subH/Rpb5_CS"/>
</dbReference>
<dbReference type="GO" id="GO:0006362">
    <property type="term" value="P:transcription elongation by RNA polymerase I"/>
    <property type="evidence" value="ECO:0007669"/>
    <property type="project" value="TreeGrafter"/>
</dbReference>
<dbReference type="VEuPathDB" id="FungiDB:FUN_007641"/>
<dbReference type="PANTHER" id="PTHR10535">
    <property type="entry name" value="DNA-DIRECTED RNA POLYMERASES I, II, AND III SUBUNIT RPABC1"/>
    <property type="match status" value="1"/>
</dbReference>
<evidence type="ECO:0000313" key="4">
    <source>
        <dbReference type="EMBL" id="PKY56463.1"/>
    </source>
</evidence>
<protein>
    <recommendedName>
        <fullName evidence="3">RNA polymerase subunit H/Rpb5 C-terminal domain-containing protein</fullName>
    </recommendedName>
</protein>
<name>A0A2I1HC48_9GLOM</name>
<dbReference type="GO" id="GO:0042797">
    <property type="term" value="P:tRNA transcription by RNA polymerase III"/>
    <property type="evidence" value="ECO:0007669"/>
    <property type="project" value="TreeGrafter"/>
</dbReference>
<accession>A0A2I1HC48</accession>
<dbReference type="EMBL" id="LLXI01002193">
    <property type="protein sequence ID" value="PKY56463.1"/>
    <property type="molecule type" value="Genomic_DNA"/>
</dbReference>
<evidence type="ECO:0000256" key="2">
    <source>
        <dbReference type="ARBA" id="ARBA00025765"/>
    </source>
</evidence>
<dbReference type="InterPro" id="IPR000783">
    <property type="entry name" value="RNA_pol_subH/Rpb5_C"/>
</dbReference>
<gene>
    <name evidence="4" type="ORF">RhiirA4_411184</name>
</gene>
<comment type="similarity">
    <text evidence="2">Belongs to the archaeal Rpo5/eukaryotic RPB5 RNA polymerase subunit family.</text>
</comment>
<dbReference type="GO" id="GO:0003899">
    <property type="term" value="F:DNA-directed RNA polymerase activity"/>
    <property type="evidence" value="ECO:0007669"/>
    <property type="project" value="InterPro"/>
</dbReference>
<dbReference type="GO" id="GO:0006366">
    <property type="term" value="P:transcription by RNA polymerase II"/>
    <property type="evidence" value="ECO:0007669"/>
    <property type="project" value="TreeGrafter"/>
</dbReference>
<reference evidence="4 5" key="1">
    <citation type="submission" date="2015-10" db="EMBL/GenBank/DDBJ databases">
        <title>Genome analyses suggest a sexual origin of heterokaryosis in a supposedly ancient asexual fungus.</title>
        <authorList>
            <person name="Ropars J."/>
            <person name="Sedzielewska K."/>
            <person name="Noel J."/>
            <person name="Charron P."/>
            <person name="Farinelli L."/>
            <person name="Marton T."/>
            <person name="Kruger M."/>
            <person name="Pelin A."/>
            <person name="Brachmann A."/>
            <person name="Corradi N."/>
        </authorList>
    </citation>
    <scope>NUCLEOTIDE SEQUENCE [LARGE SCALE GENOMIC DNA]</scope>
    <source>
        <strain evidence="4 5">A4</strain>
    </source>
</reference>
<dbReference type="PROSITE" id="PS01110">
    <property type="entry name" value="RNA_POL_H_23KD"/>
    <property type="match status" value="1"/>
</dbReference>
<dbReference type="Gene3D" id="3.90.940.20">
    <property type="entry name" value="RPB5-like RNA polymerase subunit"/>
    <property type="match status" value="1"/>
</dbReference>
<evidence type="ECO:0000256" key="1">
    <source>
        <dbReference type="ARBA" id="ARBA00023163"/>
    </source>
</evidence>
<proteinExistence type="inferred from homology"/>
<dbReference type="GO" id="GO:0005665">
    <property type="term" value="C:RNA polymerase II, core complex"/>
    <property type="evidence" value="ECO:0007669"/>
    <property type="project" value="TreeGrafter"/>
</dbReference>
<dbReference type="VEuPathDB" id="FungiDB:RhiirA1_421452"/>
<dbReference type="GO" id="GO:0005666">
    <property type="term" value="C:RNA polymerase III complex"/>
    <property type="evidence" value="ECO:0007669"/>
    <property type="project" value="TreeGrafter"/>
</dbReference>
<evidence type="ECO:0000259" key="3">
    <source>
        <dbReference type="Pfam" id="PF01191"/>
    </source>
</evidence>
<dbReference type="VEuPathDB" id="FungiDB:RhiirFUN_009133"/>
<sequence length="119" mass="13916">ENYCLDTLGKTDMNLFREHCMKDGLIVKELLMLQVQKNDNPNEQLLVTFPDKKPVVDTSLEADLMINITSHQLVPKHYVLSNEEKKTLLAKYQLKKTQLPRTSNRSDRKILQFKKRIGF</sequence>
<evidence type="ECO:0000313" key="5">
    <source>
        <dbReference type="Proteomes" id="UP000234323"/>
    </source>
</evidence>
<dbReference type="GO" id="GO:0003677">
    <property type="term" value="F:DNA binding"/>
    <property type="evidence" value="ECO:0007669"/>
    <property type="project" value="InterPro"/>
</dbReference>
<dbReference type="Pfam" id="PF01191">
    <property type="entry name" value="RNA_pol_Rpb5_C"/>
    <property type="match status" value="1"/>
</dbReference>
<dbReference type="AlphaFoldDB" id="A0A2I1HC48"/>
<comment type="caution">
    <text evidence="4">The sequence shown here is derived from an EMBL/GenBank/DDBJ whole genome shotgun (WGS) entry which is preliminary data.</text>
</comment>
<keyword evidence="5" id="KW-1185">Reference proteome</keyword>
<dbReference type="InterPro" id="IPR035913">
    <property type="entry name" value="RPB5-like_sf"/>
</dbReference>
<organism evidence="4 5">
    <name type="scientific">Rhizophagus irregularis</name>
    <dbReference type="NCBI Taxonomy" id="588596"/>
    <lineage>
        <taxon>Eukaryota</taxon>
        <taxon>Fungi</taxon>
        <taxon>Fungi incertae sedis</taxon>
        <taxon>Mucoromycota</taxon>
        <taxon>Glomeromycotina</taxon>
        <taxon>Glomeromycetes</taxon>
        <taxon>Glomerales</taxon>
        <taxon>Glomeraceae</taxon>
        <taxon>Rhizophagus</taxon>
    </lineage>
</organism>
<dbReference type="Proteomes" id="UP000234323">
    <property type="component" value="Unassembled WGS sequence"/>
</dbReference>
<dbReference type="PANTHER" id="PTHR10535:SF0">
    <property type="entry name" value="DNA-DIRECTED RNA POLYMERASES I, II, AND III SUBUNIT RPABC1"/>
    <property type="match status" value="1"/>
</dbReference>
<feature type="non-terminal residue" evidence="4">
    <location>
        <position position="1"/>
    </location>
</feature>
<dbReference type="InterPro" id="IPR014381">
    <property type="entry name" value="Arch_Rpo5/euc_Rpb5"/>
</dbReference>
<dbReference type="GO" id="GO:0005736">
    <property type="term" value="C:RNA polymerase I complex"/>
    <property type="evidence" value="ECO:0007669"/>
    <property type="project" value="TreeGrafter"/>
</dbReference>
<feature type="domain" description="RNA polymerase subunit H/Rpb5 C-terminal" evidence="3">
    <location>
        <begin position="66"/>
        <end position="103"/>
    </location>
</feature>